<accession>A0A0A9GLU4</accession>
<dbReference type="EMBL" id="GBRH01172424">
    <property type="protein sequence ID" value="JAE25472.1"/>
    <property type="molecule type" value="Transcribed_RNA"/>
</dbReference>
<sequence length="18" mass="2228">MVERYLRWEFGGEKKALD</sequence>
<evidence type="ECO:0000313" key="1">
    <source>
        <dbReference type="EMBL" id="JAE25472.1"/>
    </source>
</evidence>
<reference evidence="1" key="2">
    <citation type="journal article" date="2015" name="Data Brief">
        <title>Shoot transcriptome of the giant reed, Arundo donax.</title>
        <authorList>
            <person name="Barrero R.A."/>
            <person name="Guerrero F.D."/>
            <person name="Moolhuijzen P."/>
            <person name="Goolsby J.A."/>
            <person name="Tidwell J."/>
            <person name="Bellgard S.E."/>
            <person name="Bellgard M.I."/>
        </authorList>
    </citation>
    <scope>NUCLEOTIDE SEQUENCE</scope>
    <source>
        <tissue evidence="1">Shoot tissue taken approximately 20 cm above the soil surface</tissue>
    </source>
</reference>
<name>A0A0A9GLU4_ARUDO</name>
<protein>
    <submittedName>
        <fullName evidence="1">Uncharacterized protein</fullName>
    </submittedName>
</protein>
<organism evidence="1">
    <name type="scientific">Arundo donax</name>
    <name type="common">Giant reed</name>
    <name type="synonym">Donax arundinaceus</name>
    <dbReference type="NCBI Taxonomy" id="35708"/>
    <lineage>
        <taxon>Eukaryota</taxon>
        <taxon>Viridiplantae</taxon>
        <taxon>Streptophyta</taxon>
        <taxon>Embryophyta</taxon>
        <taxon>Tracheophyta</taxon>
        <taxon>Spermatophyta</taxon>
        <taxon>Magnoliopsida</taxon>
        <taxon>Liliopsida</taxon>
        <taxon>Poales</taxon>
        <taxon>Poaceae</taxon>
        <taxon>PACMAD clade</taxon>
        <taxon>Arundinoideae</taxon>
        <taxon>Arundineae</taxon>
        <taxon>Arundo</taxon>
    </lineage>
</organism>
<dbReference type="AlphaFoldDB" id="A0A0A9GLU4"/>
<proteinExistence type="predicted"/>
<reference evidence="1" key="1">
    <citation type="submission" date="2014-09" db="EMBL/GenBank/DDBJ databases">
        <authorList>
            <person name="Magalhaes I.L.F."/>
            <person name="Oliveira U."/>
            <person name="Santos F.R."/>
            <person name="Vidigal T.H.D.A."/>
            <person name="Brescovit A.D."/>
            <person name="Santos A.J."/>
        </authorList>
    </citation>
    <scope>NUCLEOTIDE SEQUENCE</scope>
    <source>
        <tissue evidence="1">Shoot tissue taken approximately 20 cm above the soil surface</tissue>
    </source>
</reference>